<proteinExistence type="predicted"/>
<name>A0A8B8SIX1_CAMFR</name>
<dbReference type="RefSeq" id="XP_032330176.1">
    <property type="nucleotide sequence ID" value="XM_032474285.1"/>
</dbReference>
<evidence type="ECO:0000313" key="2">
    <source>
        <dbReference type="RefSeq" id="XP_032330176.1"/>
    </source>
</evidence>
<dbReference type="Proteomes" id="UP000694856">
    <property type="component" value="Chromosome 36"/>
</dbReference>
<evidence type="ECO:0000313" key="1">
    <source>
        <dbReference type="Proteomes" id="UP000694856"/>
    </source>
</evidence>
<sequence>MDGLGGRVVLLCIPSRPRRVVPPPRSSCPARAACPGPRLPACDSGWVSRGPSVPVSLGSVGQGALRADLRLGGSPTVPSASPLETGRSGERALFLLCRSLPHCFAFDSFFSPFLLPDFGRLCLSKRAVFCRSSAGGLIGRVGPSMNPRPEGLNLVPCAARYDLGVESARRGLTRISRILENCYHPESYMDVQDLVDGRTDGRRIEWRPRPIPWTPWPRRIVMGRILRGGRTHRNLPSCLVLQLCLSFLYDLGGTLPTLTSSRHCRPLSPLHPRPVPHLGLWLGMGGCWRGGGWWGVGWWRKPENRPLWHVGDWGFRVKEDE</sequence>
<accession>A0A8B8SIX1</accession>
<keyword evidence="1" id="KW-1185">Reference proteome</keyword>
<dbReference type="GeneID" id="116661760"/>
<gene>
    <name evidence="2" type="primary">LOC116661760</name>
</gene>
<protein>
    <submittedName>
        <fullName evidence="2">Uncharacterized protein LOC116661760 isoform X2</fullName>
    </submittedName>
</protein>
<dbReference type="AlphaFoldDB" id="A0A8B8SIX1"/>
<reference evidence="2" key="1">
    <citation type="submission" date="2025-08" db="UniProtKB">
        <authorList>
            <consortium name="RefSeq"/>
        </authorList>
    </citation>
    <scope>IDENTIFICATION</scope>
    <source>
        <tissue evidence="2">Ear skin</tissue>
    </source>
</reference>
<organism evidence="1 2">
    <name type="scientific">Camelus ferus</name>
    <name type="common">Wild bactrian camel</name>
    <name type="synonym">Camelus bactrianus ferus</name>
    <dbReference type="NCBI Taxonomy" id="419612"/>
    <lineage>
        <taxon>Eukaryota</taxon>
        <taxon>Metazoa</taxon>
        <taxon>Chordata</taxon>
        <taxon>Craniata</taxon>
        <taxon>Vertebrata</taxon>
        <taxon>Euteleostomi</taxon>
        <taxon>Mammalia</taxon>
        <taxon>Eutheria</taxon>
        <taxon>Laurasiatheria</taxon>
        <taxon>Artiodactyla</taxon>
        <taxon>Tylopoda</taxon>
        <taxon>Camelidae</taxon>
        <taxon>Camelus</taxon>
    </lineage>
</organism>